<dbReference type="AlphaFoldDB" id="A0A7N2MBQ8"/>
<reference evidence="1" key="2">
    <citation type="submission" date="2021-01" db="UniProtKB">
        <authorList>
            <consortium name="EnsemblPlants"/>
        </authorList>
    </citation>
    <scope>IDENTIFICATION</scope>
</reference>
<dbReference type="Proteomes" id="UP000594261">
    <property type="component" value="Chromosome 8"/>
</dbReference>
<dbReference type="InterPro" id="IPR036691">
    <property type="entry name" value="Endo/exonu/phosph_ase_sf"/>
</dbReference>
<evidence type="ECO:0000313" key="2">
    <source>
        <dbReference type="Proteomes" id="UP000594261"/>
    </source>
</evidence>
<dbReference type="PANTHER" id="PTHR33710">
    <property type="entry name" value="BNAC02G09200D PROTEIN"/>
    <property type="match status" value="1"/>
</dbReference>
<proteinExistence type="predicted"/>
<dbReference type="Gene3D" id="3.60.10.10">
    <property type="entry name" value="Endonuclease/exonuclease/phosphatase"/>
    <property type="match status" value="1"/>
</dbReference>
<sequence length="489" mass="56505">MEEPLFVQPLAVANLDVHLEVKGASTNLSPWVLSHIKAFRKSVGTSLEGFKAEITGLVLALEAKKKSVVQGKNSRKKGPFSSAMIDFSDFISKQGLIDLPMEGGTFTWSNSKEVASCSKLDKFLLSSDWEEHFPNIRQRQLQRLLSDHFPILVEGQNFQRDSRPFRFENMWLKADGFVDRVRSWWVSYTFRGSCSFWIASKLKALKLDLKKWNEEEFRNVENRMHKLWKDLNDLDLIADCLPLTNEEILEKDWLHTKLEKLYAENEGQRPVLNEVEFSKISREDATWLDRLFEEEEAIFEKSLNATLLAFIPKKVDAVNRCGFSEQWSKWILFCISRVKFSILINGFTVGPRYHTPLMVSHLLFADNTLIFSDALPSQIGKLRDILSSFKAVSVCGELYDKAGQLLSSSKLAMRLHWDLRFYRKPQDEEMEQFDIFWNLIHSMTFTSEGHDKLYRKSTKNKGFERFSITKSQTKPDTSNGGLCLACKAY</sequence>
<dbReference type="EnsemblPlants" id="QL08p023703:mrna">
    <property type="protein sequence ID" value="QL08p023703:mrna"/>
    <property type="gene ID" value="QL08p023703"/>
</dbReference>
<dbReference type="EMBL" id="LRBV02000008">
    <property type="status" value="NOT_ANNOTATED_CDS"/>
    <property type="molecule type" value="Genomic_DNA"/>
</dbReference>
<dbReference type="InParanoid" id="A0A7N2MBQ8"/>
<name>A0A7N2MBQ8_QUELO</name>
<dbReference type="Gramene" id="QL08p023703:mrna">
    <property type="protein sequence ID" value="QL08p023703:mrna"/>
    <property type="gene ID" value="QL08p023703"/>
</dbReference>
<organism evidence="1 2">
    <name type="scientific">Quercus lobata</name>
    <name type="common">Valley oak</name>
    <dbReference type="NCBI Taxonomy" id="97700"/>
    <lineage>
        <taxon>Eukaryota</taxon>
        <taxon>Viridiplantae</taxon>
        <taxon>Streptophyta</taxon>
        <taxon>Embryophyta</taxon>
        <taxon>Tracheophyta</taxon>
        <taxon>Spermatophyta</taxon>
        <taxon>Magnoliopsida</taxon>
        <taxon>eudicotyledons</taxon>
        <taxon>Gunneridae</taxon>
        <taxon>Pentapetalae</taxon>
        <taxon>rosids</taxon>
        <taxon>fabids</taxon>
        <taxon>Fagales</taxon>
        <taxon>Fagaceae</taxon>
        <taxon>Quercus</taxon>
    </lineage>
</organism>
<accession>A0A7N2MBQ8</accession>
<dbReference type="SUPFAM" id="SSF56219">
    <property type="entry name" value="DNase I-like"/>
    <property type="match status" value="1"/>
</dbReference>
<reference evidence="1 2" key="1">
    <citation type="journal article" date="2016" name="G3 (Bethesda)">
        <title>First Draft Assembly and Annotation of the Genome of a California Endemic Oak Quercus lobata Nee (Fagaceae).</title>
        <authorList>
            <person name="Sork V.L."/>
            <person name="Fitz-Gibbon S.T."/>
            <person name="Puiu D."/>
            <person name="Crepeau M."/>
            <person name="Gugger P.F."/>
            <person name="Sherman R."/>
            <person name="Stevens K."/>
            <person name="Langley C.H."/>
            <person name="Pellegrini M."/>
            <person name="Salzberg S.L."/>
        </authorList>
    </citation>
    <scope>NUCLEOTIDE SEQUENCE [LARGE SCALE GENOMIC DNA]</scope>
    <source>
        <strain evidence="1 2">cv. SW786</strain>
    </source>
</reference>
<dbReference type="PANTHER" id="PTHR33710:SF64">
    <property type="entry name" value="ENDONUCLEASE_EXONUCLEASE_PHOSPHATASE DOMAIN-CONTAINING PROTEIN"/>
    <property type="match status" value="1"/>
</dbReference>
<keyword evidence="2" id="KW-1185">Reference proteome</keyword>
<protein>
    <submittedName>
        <fullName evidence="1">Uncharacterized protein</fullName>
    </submittedName>
</protein>
<evidence type="ECO:0000313" key="1">
    <source>
        <dbReference type="EnsemblPlants" id="QL08p023703:mrna"/>
    </source>
</evidence>